<protein>
    <submittedName>
        <fullName evidence="1">Uncharacterized protein</fullName>
    </submittedName>
</protein>
<evidence type="ECO:0000313" key="1">
    <source>
        <dbReference type="EMBL" id="PWR74126.1"/>
    </source>
</evidence>
<dbReference type="GeneID" id="97549492"/>
<dbReference type="AlphaFoldDB" id="A0A2V2N8Y5"/>
<sequence length="80" mass="9260">MAEQDSPQLYDLIFPPGTPRSIIRDIINQFDVELIDSPEKLQFANMEGDVRNLIAARGKKDIMIQVEAFFKEKMKEFVDN</sequence>
<evidence type="ECO:0000313" key="2">
    <source>
        <dbReference type="Proteomes" id="UP000245657"/>
    </source>
</evidence>
<organism evidence="1 2">
    <name type="scientific">Methanospirillum lacunae</name>
    <dbReference type="NCBI Taxonomy" id="668570"/>
    <lineage>
        <taxon>Archaea</taxon>
        <taxon>Methanobacteriati</taxon>
        <taxon>Methanobacteriota</taxon>
        <taxon>Stenosarchaea group</taxon>
        <taxon>Methanomicrobia</taxon>
        <taxon>Methanomicrobiales</taxon>
        <taxon>Methanospirillaceae</taxon>
        <taxon>Methanospirillum</taxon>
    </lineage>
</organism>
<comment type="caution">
    <text evidence="1">The sequence shown here is derived from an EMBL/GenBank/DDBJ whole genome shotgun (WGS) entry which is preliminary data.</text>
</comment>
<proteinExistence type="predicted"/>
<dbReference type="EMBL" id="QGMY01000002">
    <property type="protein sequence ID" value="PWR74126.1"/>
    <property type="molecule type" value="Genomic_DNA"/>
</dbReference>
<dbReference type="OrthoDB" id="145834at2157"/>
<name>A0A2V2N8Y5_9EURY</name>
<keyword evidence="2" id="KW-1185">Reference proteome</keyword>
<dbReference type="RefSeq" id="WP_109967405.1">
    <property type="nucleotide sequence ID" value="NZ_CP176093.1"/>
</dbReference>
<accession>A0A2V2N8Y5</accession>
<gene>
    <name evidence="1" type="ORF">DK846_02935</name>
</gene>
<reference evidence="1 2" key="1">
    <citation type="submission" date="2018-05" db="EMBL/GenBank/DDBJ databases">
        <title>Draft genome of Methanospirillum lacunae Ki8-1.</title>
        <authorList>
            <person name="Dueholm M.S."/>
            <person name="Nielsen P.H."/>
            <person name="Bakmann L.F."/>
            <person name="Otzen D.E."/>
        </authorList>
    </citation>
    <scope>NUCLEOTIDE SEQUENCE [LARGE SCALE GENOMIC DNA]</scope>
    <source>
        <strain evidence="1 2">Ki8-1</strain>
    </source>
</reference>
<dbReference type="Proteomes" id="UP000245657">
    <property type="component" value="Unassembled WGS sequence"/>
</dbReference>